<dbReference type="EMBL" id="VFQX01000016">
    <property type="protein sequence ID" value="KAF0980932.1"/>
    <property type="molecule type" value="Genomic_DNA"/>
</dbReference>
<dbReference type="Pfam" id="PF13640">
    <property type="entry name" value="2OG-FeII_Oxy_3"/>
    <property type="match status" value="1"/>
</dbReference>
<comment type="caution">
    <text evidence="2">The sequence shown here is derived from an EMBL/GenBank/DDBJ whole genome shotgun (WGS) entry which is preliminary data.</text>
</comment>
<dbReference type="InterPro" id="IPR044862">
    <property type="entry name" value="Pro_4_hyd_alph_FE2OG_OXY"/>
</dbReference>
<evidence type="ECO:0000259" key="1">
    <source>
        <dbReference type="Pfam" id="PF13640"/>
    </source>
</evidence>
<protein>
    <recommendedName>
        <fullName evidence="1">Prolyl 4-hydroxylase alpha subunit Fe(2+) 2OG dioxygenase domain-containing protein</fullName>
    </recommendedName>
</protein>
<dbReference type="RefSeq" id="XP_044565645.1">
    <property type="nucleotide sequence ID" value="XM_044703271.1"/>
</dbReference>
<dbReference type="AlphaFoldDB" id="A0A6A5C2E4"/>
<keyword evidence="3" id="KW-1185">Reference proteome</keyword>
<gene>
    <name evidence="2" type="ORF">FDP41_012720</name>
</gene>
<dbReference type="OrthoDB" id="27483at2759"/>
<evidence type="ECO:0000313" key="3">
    <source>
        <dbReference type="Proteomes" id="UP000444721"/>
    </source>
</evidence>
<proteinExistence type="predicted"/>
<accession>A0A6A5C2E4</accession>
<dbReference type="PANTHER" id="PTHR33099:SF7">
    <property type="entry name" value="MYND-TYPE DOMAIN-CONTAINING PROTEIN"/>
    <property type="match status" value="1"/>
</dbReference>
<dbReference type="Proteomes" id="UP000444721">
    <property type="component" value="Unassembled WGS sequence"/>
</dbReference>
<dbReference type="VEuPathDB" id="AmoebaDB:NfTy_037270"/>
<name>A0A6A5C2E4_NAEFO</name>
<reference evidence="2 3" key="1">
    <citation type="journal article" date="2019" name="Sci. Rep.">
        <title>Nanopore sequencing improves the draft genome of the human pathogenic amoeba Naegleria fowleri.</title>
        <authorList>
            <person name="Liechti N."/>
            <person name="Schurch N."/>
            <person name="Bruggmann R."/>
            <person name="Wittwer M."/>
        </authorList>
    </citation>
    <scope>NUCLEOTIDE SEQUENCE [LARGE SCALE GENOMIC DNA]</scope>
    <source>
        <strain evidence="2 3">ATCC 30894</strain>
    </source>
</reference>
<dbReference type="Gene3D" id="2.60.120.620">
    <property type="entry name" value="q2cbj1_9rhob like domain"/>
    <property type="match status" value="1"/>
</dbReference>
<sequence length="475" mass="55115">MSSSKQPEYDESVASTDIINQMAVPLPIVYEEQAKDLIKNCTKSPFGRGEATIYDDNVRKSWQLEPDKFRITNPKWDHLIEKLVNDYIQKELGIGTEKTISFSLYKVLLYEQGGFFDFHRDTEKEDGMIATLVVQLPSHFSGGEVTVRQNEREKKFECNEDSTFSAYYVSFYCDCPHRVEPVTSGYRLALIYNLKYSGSDKISIIDNNSQVLNLEKIINYWLKAPMYSKLCYILQHKYSKAGLSPTFLKGKDEAAYQLLKQLCSVDLYFGILEKQESSCGNSEYDIDETRFEYKANIFLSRTKKQCVKLVEEEIFPGTLRRSMPMTSRDIFRIWKGGGLNERFNKDTIPKLIKHHGSEHFIPLFEKYTQKCLIDVFEKIITKDGKEEQFLASKLYENIKKSKDLGVPTTIKLLNVCRKSNITHEEIEIATLTIEESNYCEYQTLEIIQGLIEVNGNDLERIRISIAFRSWYEVNE</sequence>
<evidence type="ECO:0000313" key="2">
    <source>
        <dbReference type="EMBL" id="KAF0980932.1"/>
    </source>
</evidence>
<feature type="domain" description="Prolyl 4-hydroxylase alpha subunit Fe(2+) 2OG dioxygenase" evidence="1">
    <location>
        <begin position="106"/>
        <end position="193"/>
    </location>
</feature>
<organism evidence="2 3">
    <name type="scientific">Naegleria fowleri</name>
    <name type="common">Brain eating amoeba</name>
    <dbReference type="NCBI Taxonomy" id="5763"/>
    <lineage>
        <taxon>Eukaryota</taxon>
        <taxon>Discoba</taxon>
        <taxon>Heterolobosea</taxon>
        <taxon>Tetramitia</taxon>
        <taxon>Eutetramitia</taxon>
        <taxon>Vahlkampfiidae</taxon>
        <taxon>Naegleria</taxon>
    </lineage>
</organism>
<dbReference type="GeneID" id="68119935"/>
<dbReference type="VEuPathDB" id="AmoebaDB:NF0100260"/>
<dbReference type="PANTHER" id="PTHR33099">
    <property type="entry name" value="FE2OG DIOXYGENASE DOMAIN-CONTAINING PROTEIN"/>
    <property type="match status" value="1"/>
</dbReference>
<dbReference type="VEuPathDB" id="AmoebaDB:FDP41_012720"/>